<sequence>MVRPLFRTRIKFCGLTRAGDVRLAGELGVDAVGLIFAARSPRRVAPQAARGLRDALAPLVDVVALFMDNSVDEVREAIAHARPTLLQFHGGEDDAFCRKFGLPYLKGIGLRGAGASLSGRVLHGRYPHAAGFVLDGHGAGEAGGSGQRVDIAAIPPDMSKPYVLAGGLQPDNVFAAVRAASPWGVDVSSGIELEPGIKDGALMRRFVEEVRRADCVELGEDNDLKECYACGR</sequence>
<feature type="domain" description="N-(5'phosphoribosyl) anthranilate isomerase (PRAI)" evidence="10">
    <location>
        <begin position="11"/>
        <end position="208"/>
    </location>
</feature>
<keyword evidence="5 9" id="KW-0028">Amino-acid biosynthesis</keyword>
<evidence type="ECO:0000256" key="3">
    <source>
        <dbReference type="ARBA" id="ARBA00012572"/>
    </source>
</evidence>
<keyword evidence="8 9" id="KW-0413">Isomerase</keyword>
<dbReference type="InterPro" id="IPR044643">
    <property type="entry name" value="TrpF_fam"/>
</dbReference>
<name>A0A5B7ZUL6_9GAMM</name>
<dbReference type="InterPro" id="IPR011060">
    <property type="entry name" value="RibuloseP-bd_barrel"/>
</dbReference>
<evidence type="ECO:0000256" key="9">
    <source>
        <dbReference type="HAMAP-Rule" id="MF_00135"/>
    </source>
</evidence>
<evidence type="ECO:0000256" key="5">
    <source>
        <dbReference type="ARBA" id="ARBA00022605"/>
    </source>
</evidence>
<dbReference type="PANTHER" id="PTHR42894">
    <property type="entry name" value="N-(5'-PHOSPHORIBOSYL)ANTHRANILATE ISOMERASE"/>
    <property type="match status" value="1"/>
</dbReference>
<dbReference type="PANTHER" id="PTHR42894:SF1">
    <property type="entry name" value="N-(5'-PHOSPHORIBOSYL)ANTHRANILATE ISOMERASE"/>
    <property type="match status" value="1"/>
</dbReference>
<dbReference type="HAMAP" id="MF_00135">
    <property type="entry name" value="PRAI"/>
    <property type="match status" value="1"/>
</dbReference>
<keyword evidence="7 9" id="KW-0057">Aromatic amino acid biosynthesis</keyword>
<dbReference type="KEGG" id="thes:FHQ07_14030"/>
<comment type="catalytic activity">
    <reaction evidence="1 9">
        <text>N-(5-phospho-beta-D-ribosyl)anthranilate = 1-(2-carboxyphenylamino)-1-deoxy-D-ribulose 5-phosphate</text>
        <dbReference type="Rhea" id="RHEA:21540"/>
        <dbReference type="ChEBI" id="CHEBI:18277"/>
        <dbReference type="ChEBI" id="CHEBI:58613"/>
        <dbReference type="EC" id="5.3.1.24"/>
    </reaction>
</comment>
<evidence type="ECO:0000256" key="8">
    <source>
        <dbReference type="ARBA" id="ARBA00023235"/>
    </source>
</evidence>
<organism evidence="11 12">
    <name type="scientific">Thermomonas aquatica</name>
    <dbReference type="NCBI Taxonomy" id="2202149"/>
    <lineage>
        <taxon>Bacteria</taxon>
        <taxon>Pseudomonadati</taxon>
        <taxon>Pseudomonadota</taxon>
        <taxon>Gammaproteobacteria</taxon>
        <taxon>Lysobacterales</taxon>
        <taxon>Lysobacteraceae</taxon>
        <taxon>Thermomonas</taxon>
    </lineage>
</organism>
<dbReference type="EMBL" id="CP040871">
    <property type="protein sequence ID" value="QDA58345.1"/>
    <property type="molecule type" value="Genomic_DNA"/>
</dbReference>
<dbReference type="Gene3D" id="3.20.20.70">
    <property type="entry name" value="Aldolase class I"/>
    <property type="match status" value="1"/>
</dbReference>
<keyword evidence="12" id="KW-1185">Reference proteome</keyword>
<evidence type="ECO:0000259" key="10">
    <source>
        <dbReference type="Pfam" id="PF00697"/>
    </source>
</evidence>
<dbReference type="OrthoDB" id="9796196at2"/>
<evidence type="ECO:0000256" key="1">
    <source>
        <dbReference type="ARBA" id="ARBA00001164"/>
    </source>
</evidence>
<accession>A0A5B7ZUL6</accession>
<evidence type="ECO:0000256" key="7">
    <source>
        <dbReference type="ARBA" id="ARBA00023141"/>
    </source>
</evidence>
<evidence type="ECO:0000256" key="4">
    <source>
        <dbReference type="ARBA" id="ARBA00022272"/>
    </source>
</evidence>
<proteinExistence type="inferred from homology"/>
<dbReference type="SUPFAM" id="SSF51366">
    <property type="entry name" value="Ribulose-phoshate binding barrel"/>
    <property type="match status" value="1"/>
</dbReference>
<dbReference type="InterPro" id="IPR001240">
    <property type="entry name" value="PRAI_dom"/>
</dbReference>
<dbReference type="InterPro" id="IPR013785">
    <property type="entry name" value="Aldolase_TIM"/>
</dbReference>
<evidence type="ECO:0000256" key="6">
    <source>
        <dbReference type="ARBA" id="ARBA00022822"/>
    </source>
</evidence>
<dbReference type="GO" id="GO:0000162">
    <property type="term" value="P:L-tryptophan biosynthetic process"/>
    <property type="evidence" value="ECO:0007669"/>
    <property type="project" value="UniProtKB-UniRule"/>
</dbReference>
<dbReference type="CDD" id="cd00405">
    <property type="entry name" value="PRAI"/>
    <property type="match status" value="1"/>
</dbReference>
<dbReference type="UniPathway" id="UPA00035">
    <property type="reaction ID" value="UER00042"/>
</dbReference>
<dbReference type="EC" id="5.3.1.24" evidence="3 9"/>
<dbReference type="Pfam" id="PF00697">
    <property type="entry name" value="PRAI"/>
    <property type="match status" value="1"/>
</dbReference>
<comment type="similarity">
    <text evidence="9">Belongs to the TrpF family.</text>
</comment>
<protein>
    <recommendedName>
        <fullName evidence="4 9">N-(5'-phosphoribosyl)anthranilate isomerase</fullName>
        <shortName evidence="9">PRAI</shortName>
        <ecNumber evidence="3 9">5.3.1.24</ecNumber>
    </recommendedName>
</protein>
<keyword evidence="6 9" id="KW-0822">Tryptophan biosynthesis</keyword>
<dbReference type="RefSeq" id="WP_139717709.1">
    <property type="nucleotide sequence ID" value="NZ_CP040871.1"/>
</dbReference>
<dbReference type="NCBIfam" id="NF002296">
    <property type="entry name" value="PRK01222.1-2"/>
    <property type="match status" value="1"/>
</dbReference>
<evidence type="ECO:0000313" key="12">
    <source>
        <dbReference type="Proteomes" id="UP000308149"/>
    </source>
</evidence>
<dbReference type="GO" id="GO:0004640">
    <property type="term" value="F:phosphoribosylanthranilate isomerase activity"/>
    <property type="evidence" value="ECO:0007669"/>
    <property type="project" value="UniProtKB-UniRule"/>
</dbReference>
<dbReference type="AlphaFoldDB" id="A0A5B7ZUL6"/>
<evidence type="ECO:0000313" key="11">
    <source>
        <dbReference type="EMBL" id="QDA58345.1"/>
    </source>
</evidence>
<comment type="pathway">
    <text evidence="2 9">Amino-acid biosynthesis; L-tryptophan biosynthesis; L-tryptophan from chorismate: step 3/5.</text>
</comment>
<evidence type="ECO:0000256" key="2">
    <source>
        <dbReference type="ARBA" id="ARBA00004664"/>
    </source>
</evidence>
<dbReference type="Proteomes" id="UP000308149">
    <property type="component" value="Chromosome"/>
</dbReference>
<reference evidence="11 12" key="1">
    <citation type="submission" date="2019-06" db="EMBL/GenBank/DDBJ databases">
        <title>Thermomonas aquatica sp. nov., isolated from an industrial wastewater treatment plant.</title>
        <authorList>
            <person name="Jeon J.H."/>
            <person name="Park D.-S."/>
        </authorList>
    </citation>
    <scope>NUCLEOTIDE SEQUENCE [LARGE SCALE GENOMIC DNA]</scope>
    <source>
        <strain evidence="11 12">SY21</strain>
    </source>
</reference>
<gene>
    <name evidence="9" type="primary">trpF</name>
    <name evidence="11" type="ORF">FHQ07_14030</name>
</gene>